<reference evidence="10 11" key="1">
    <citation type="submission" date="2018-02" db="EMBL/GenBank/DDBJ databases">
        <title>Whole genome sequencing of endophytic bacterium.</title>
        <authorList>
            <person name="Eedara R."/>
            <person name="Podile A.R."/>
        </authorList>
    </citation>
    <scope>NUCLEOTIDE SEQUENCE [LARGE SCALE GENOMIC DNA]</scope>
    <source>
        <strain evidence="10 11">RP1T</strain>
    </source>
</reference>
<comment type="cofactor">
    <cofactor evidence="1">
        <name>Zn(2+)</name>
        <dbReference type="ChEBI" id="CHEBI:29105"/>
    </cofactor>
</comment>
<sequence>MTHDSANSIIGPVLAGALLALCVAWPAAGAETPAAGPPAVDEAAAKRQETMRQDLARIQGEIKLSDETLARLRKEIQAIGADSEKLRQQLVDTGNQTHETEAKVLGAEARLASLDSNEDNIHVSLDSKRGLLIEVLASLQRMGRNPPPALLVSPDDALEAVRTAMLLGAVLPEMRQEMQALAADLKELARVRGEITVERDTLKQALITLAEQRTRTQLLVEERQKVLAQEQNTLASEQAHATALAQEAANLKDLIARMEREVAPAKRAADSADAANGQARPSLAALQDPSRLTPAMPFDQAKGLLRLPVTGTMLRGFGADDGNGGATKGMTLAAAPGASVTAPCDGWVVFAGKFRSYGQLLIINAGGGYHVVMAGMDKINVGLGQFVLTGEPVAAMGSGPSLGSDAGPGSQAGLGKTDSGKTDSGMQATAAAFGGASSAGQAALYIEFRKDGVSIDPTPWWANQGEKARG</sequence>
<dbReference type="Gene3D" id="2.70.70.10">
    <property type="entry name" value="Glucose Permease (Domain IIA)"/>
    <property type="match status" value="1"/>
</dbReference>
<dbReference type="OrthoDB" id="9809144at2"/>
<dbReference type="InterPro" id="IPR011055">
    <property type="entry name" value="Dup_hybrid_motif"/>
</dbReference>
<dbReference type="Gene3D" id="6.10.250.3150">
    <property type="match status" value="1"/>
</dbReference>
<feature type="domain" description="M23ase beta-sheet core" evidence="9">
    <location>
        <begin position="327"/>
        <end position="398"/>
    </location>
</feature>
<dbReference type="PANTHER" id="PTHR21666">
    <property type="entry name" value="PEPTIDASE-RELATED"/>
    <property type="match status" value="1"/>
</dbReference>
<dbReference type="CDD" id="cd12797">
    <property type="entry name" value="M23_peptidase"/>
    <property type="match status" value="1"/>
</dbReference>
<accession>A0A2S9QHA3</accession>
<dbReference type="Proteomes" id="UP000237682">
    <property type="component" value="Unassembled WGS sequence"/>
</dbReference>
<dbReference type="AlphaFoldDB" id="A0A2S9QHA3"/>
<dbReference type="InterPro" id="IPR050570">
    <property type="entry name" value="Cell_wall_metabolism_enzyme"/>
</dbReference>
<evidence type="ECO:0000256" key="1">
    <source>
        <dbReference type="ARBA" id="ARBA00001947"/>
    </source>
</evidence>
<keyword evidence="6" id="KW-0482">Metalloprotease</keyword>
<protein>
    <recommendedName>
        <fullName evidence="9">M23ase beta-sheet core domain-containing protein</fullName>
    </recommendedName>
</protein>
<keyword evidence="3" id="KW-0479">Metal-binding</keyword>
<dbReference type="InterPro" id="IPR016047">
    <property type="entry name" value="M23ase_b-sheet_dom"/>
</dbReference>
<evidence type="ECO:0000256" key="3">
    <source>
        <dbReference type="ARBA" id="ARBA00022723"/>
    </source>
</evidence>
<evidence type="ECO:0000259" key="9">
    <source>
        <dbReference type="Pfam" id="PF01551"/>
    </source>
</evidence>
<keyword evidence="7" id="KW-0175">Coiled coil</keyword>
<keyword evidence="5" id="KW-0862">Zinc</keyword>
<name>A0A2S9QHA3_9HYPH</name>
<feature type="region of interest" description="Disordered" evidence="8">
    <location>
        <begin position="266"/>
        <end position="291"/>
    </location>
</feature>
<dbReference type="GO" id="GO:0046872">
    <property type="term" value="F:metal ion binding"/>
    <property type="evidence" value="ECO:0007669"/>
    <property type="project" value="UniProtKB-KW"/>
</dbReference>
<dbReference type="EMBL" id="PUEJ01000002">
    <property type="protein sequence ID" value="PRH88723.1"/>
    <property type="molecule type" value="Genomic_DNA"/>
</dbReference>
<evidence type="ECO:0000256" key="2">
    <source>
        <dbReference type="ARBA" id="ARBA00022670"/>
    </source>
</evidence>
<evidence type="ECO:0000256" key="7">
    <source>
        <dbReference type="SAM" id="Coils"/>
    </source>
</evidence>
<evidence type="ECO:0000256" key="4">
    <source>
        <dbReference type="ARBA" id="ARBA00022801"/>
    </source>
</evidence>
<dbReference type="RefSeq" id="WP_105861070.1">
    <property type="nucleotide sequence ID" value="NZ_PUEJ01000002.1"/>
</dbReference>
<evidence type="ECO:0000256" key="8">
    <source>
        <dbReference type="SAM" id="MobiDB-lite"/>
    </source>
</evidence>
<dbReference type="Pfam" id="PF01551">
    <property type="entry name" value="Peptidase_M23"/>
    <property type="match status" value="1"/>
</dbReference>
<evidence type="ECO:0000313" key="10">
    <source>
        <dbReference type="EMBL" id="PRH88723.1"/>
    </source>
</evidence>
<dbReference type="PANTHER" id="PTHR21666:SF288">
    <property type="entry name" value="CELL DIVISION PROTEIN YTFB"/>
    <property type="match status" value="1"/>
</dbReference>
<keyword evidence="2" id="KW-0645">Protease</keyword>
<keyword evidence="11" id="KW-1185">Reference proteome</keyword>
<comment type="caution">
    <text evidence="10">The sequence shown here is derived from an EMBL/GenBank/DDBJ whole genome shotgun (WGS) entry which is preliminary data.</text>
</comment>
<evidence type="ECO:0000313" key="11">
    <source>
        <dbReference type="Proteomes" id="UP000237682"/>
    </source>
</evidence>
<dbReference type="GO" id="GO:0006508">
    <property type="term" value="P:proteolysis"/>
    <property type="evidence" value="ECO:0007669"/>
    <property type="project" value="UniProtKB-KW"/>
</dbReference>
<evidence type="ECO:0000256" key="5">
    <source>
        <dbReference type="ARBA" id="ARBA00022833"/>
    </source>
</evidence>
<organism evidence="10 11">
    <name type="scientific">Labrys okinawensis</name>
    <dbReference type="NCBI Taxonomy" id="346911"/>
    <lineage>
        <taxon>Bacteria</taxon>
        <taxon>Pseudomonadati</taxon>
        <taxon>Pseudomonadota</taxon>
        <taxon>Alphaproteobacteria</taxon>
        <taxon>Hyphomicrobiales</taxon>
        <taxon>Xanthobacteraceae</taxon>
        <taxon>Labrys</taxon>
    </lineage>
</organism>
<proteinExistence type="predicted"/>
<evidence type="ECO:0000256" key="6">
    <source>
        <dbReference type="ARBA" id="ARBA00023049"/>
    </source>
</evidence>
<dbReference type="GO" id="GO:0004222">
    <property type="term" value="F:metalloendopeptidase activity"/>
    <property type="evidence" value="ECO:0007669"/>
    <property type="project" value="TreeGrafter"/>
</dbReference>
<gene>
    <name evidence="10" type="ORF">C5L14_05725</name>
</gene>
<dbReference type="SUPFAM" id="SSF51261">
    <property type="entry name" value="Duplicated hybrid motif"/>
    <property type="match status" value="1"/>
</dbReference>
<feature type="region of interest" description="Disordered" evidence="8">
    <location>
        <begin position="398"/>
        <end position="425"/>
    </location>
</feature>
<keyword evidence="4" id="KW-0378">Hydrolase</keyword>
<feature type="coiled-coil region" evidence="7">
    <location>
        <begin position="55"/>
        <end position="89"/>
    </location>
</feature>